<comment type="caution">
    <text evidence="3">The sequence shown here is derived from an EMBL/GenBank/DDBJ whole genome shotgun (WGS) entry which is preliminary data.</text>
</comment>
<dbReference type="GO" id="GO:0046872">
    <property type="term" value="F:metal ion binding"/>
    <property type="evidence" value="ECO:0007669"/>
    <property type="project" value="InterPro"/>
</dbReference>
<dbReference type="Pfam" id="PF08443">
    <property type="entry name" value="RimK"/>
    <property type="match status" value="1"/>
</dbReference>
<evidence type="ECO:0000256" key="1">
    <source>
        <dbReference type="PROSITE-ProRule" id="PRU00409"/>
    </source>
</evidence>
<evidence type="ECO:0000259" key="2">
    <source>
        <dbReference type="PROSITE" id="PS50975"/>
    </source>
</evidence>
<protein>
    <submittedName>
        <fullName evidence="3">Alpha-L-glutamate ligase, RimK family</fullName>
    </submittedName>
</protein>
<dbReference type="PANTHER" id="PTHR21621">
    <property type="entry name" value="RIBOSOMAL PROTEIN S6 MODIFICATION PROTEIN"/>
    <property type="match status" value="1"/>
</dbReference>
<keyword evidence="1" id="KW-0067">ATP-binding</keyword>
<proteinExistence type="predicted"/>
<dbReference type="PROSITE" id="PS50975">
    <property type="entry name" value="ATP_GRASP"/>
    <property type="match status" value="1"/>
</dbReference>
<dbReference type="GO" id="GO:0018169">
    <property type="term" value="F:ribosomal S6-glutamic acid ligase activity"/>
    <property type="evidence" value="ECO:0007669"/>
    <property type="project" value="TreeGrafter"/>
</dbReference>
<evidence type="ECO:0000313" key="3">
    <source>
        <dbReference type="EMBL" id="KKR71904.1"/>
    </source>
</evidence>
<dbReference type="EMBL" id="LBZM01000016">
    <property type="protein sequence ID" value="KKR71904.1"/>
    <property type="molecule type" value="Genomic_DNA"/>
</dbReference>
<reference evidence="3 4" key="1">
    <citation type="journal article" date="2015" name="Nature">
        <title>rRNA introns, odd ribosomes, and small enigmatic genomes across a large radiation of phyla.</title>
        <authorList>
            <person name="Brown C.T."/>
            <person name="Hug L.A."/>
            <person name="Thomas B.C."/>
            <person name="Sharon I."/>
            <person name="Castelle C.J."/>
            <person name="Singh A."/>
            <person name="Wilkins M.J."/>
            <person name="Williams K.H."/>
            <person name="Banfield J.F."/>
        </authorList>
    </citation>
    <scope>NUCLEOTIDE SEQUENCE [LARGE SCALE GENOMIC DNA]</scope>
</reference>
<dbReference type="SUPFAM" id="SSF56059">
    <property type="entry name" value="Glutathione synthetase ATP-binding domain-like"/>
    <property type="match status" value="1"/>
</dbReference>
<dbReference type="Gene3D" id="3.30.470.20">
    <property type="entry name" value="ATP-grasp fold, B domain"/>
    <property type="match status" value="1"/>
</dbReference>
<name>A0A0G0T4G4_9BACT</name>
<organism evidence="3 4">
    <name type="scientific">Candidatus Roizmanbacteria bacterium GW2011_GWB1_40_7</name>
    <dbReference type="NCBI Taxonomy" id="1618482"/>
    <lineage>
        <taxon>Bacteria</taxon>
        <taxon>Candidatus Roizmaniibacteriota</taxon>
    </lineage>
</organism>
<keyword evidence="1" id="KW-0547">Nucleotide-binding</keyword>
<accession>A0A0G0T4G4</accession>
<keyword evidence="3" id="KW-0436">Ligase</keyword>
<dbReference type="GO" id="GO:0009432">
    <property type="term" value="P:SOS response"/>
    <property type="evidence" value="ECO:0007669"/>
    <property type="project" value="TreeGrafter"/>
</dbReference>
<dbReference type="GO" id="GO:0005524">
    <property type="term" value="F:ATP binding"/>
    <property type="evidence" value="ECO:0007669"/>
    <property type="project" value="UniProtKB-UniRule"/>
</dbReference>
<dbReference type="Proteomes" id="UP000034664">
    <property type="component" value="Unassembled WGS sequence"/>
</dbReference>
<feature type="domain" description="ATP-grasp" evidence="2">
    <location>
        <begin position="96"/>
        <end position="272"/>
    </location>
</feature>
<dbReference type="InterPro" id="IPR013651">
    <property type="entry name" value="ATP-grasp_RimK-type"/>
</dbReference>
<evidence type="ECO:0000313" key="4">
    <source>
        <dbReference type="Proteomes" id="UP000034664"/>
    </source>
</evidence>
<sequence>MQLIEKELVRRRIAYDWYYYKEVTVLADNFSVRKRKLSINPEDRLLLRSPWNTPYFTRNYAVIARNLAERYGTQFIFDLKAYLTCSPYFHDKFYQGLLCNRLGIQTPPIYYFSNKKRVLWDLLPFPLVLKKRVSSRSRSNYLVSSAKELEDQLKKTTLHHHILQKYIDAKRDIRINVLKGKILYGFERGMFMHSDHRLYVKGGEPIKHIPSILKEYALKITKEIGLDFAGVDFLQGKDGRYYFLEVNSSPQFNRAQDIMPKKTAQLVVDEIVTS</sequence>
<dbReference type="AlphaFoldDB" id="A0A0G0T4G4"/>
<gene>
    <name evidence="3" type="ORF">UU14_C0016G0024</name>
</gene>
<dbReference type="GO" id="GO:0005737">
    <property type="term" value="C:cytoplasm"/>
    <property type="evidence" value="ECO:0007669"/>
    <property type="project" value="TreeGrafter"/>
</dbReference>
<dbReference type="PANTHER" id="PTHR21621:SF0">
    <property type="entry name" value="BETA-CITRYLGLUTAMATE SYNTHASE B-RELATED"/>
    <property type="match status" value="1"/>
</dbReference>
<dbReference type="InterPro" id="IPR011761">
    <property type="entry name" value="ATP-grasp"/>
</dbReference>